<accession>A7IW84</accession>
<protein>
    <submittedName>
        <fullName evidence="1">Uncharacterized protein B209R</fullName>
    </submittedName>
</protein>
<proteinExistence type="predicted"/>
<keyword evidence="2" id="KW-1185">Reference proteome</keyword>
<dbReference type="RefSeq" id="YP_001497405.1">
    <property type="nucleotide sequence ID" value="NC_009898.1"/>
</dbReference>
<dbReference type="OrthoDB" id="41450at10239"/>
<dbReference type="Proteomes" id="UP000202419">
    <property type="component" value="Segment"/>
</dbReference>
<sequence length="103" mass="11746">MNTKFDNSISKMKASFEEINNAKNRAVLLDAPASRKTIAGTKKKIVTQTQPKKEEISKPVELTNQPKQMIRDSIIIEKKKRKMPRKSKLAKLVKGKTVFDFSK</sequence>
<dbReference type="KEGG" id="vg:5659173"/>
<organism evidence="1 2">
    <name type="scientific">Paramecium bursaria Chlorella virus NY2A</name>
    <name type="common">PBCV-NY2A</name>
    <dbReference type="NCBI Taxonomy" id="46021"/>
    <lineage>
        <taxon>Viruses</taxon>
        <taxon>Varidnaviria</taxon>
        <taxon>Bamfordvirae</taxon>
        <taxon>Nucleocytoviricota</taxon>
        <taxon>Megaviricetes</taxon>
        <taxon>Algavirales</taxon>
        <taxon>Phycodnaviridae</taxon>
        <taxon>Chlorovirus</taxon>
        <taxon>Chlorovirus americanus</taxon>
    </lineage>
</organism>
<evidence type="ECO:0000313" key="1">
    <source>
        <dbReference type="EMBL" id="ABT14608.1"/>
    </source>
</evidence>
<reference evidence="1 2" key="1">
    <citation type="journal article" date="2007" name="Virology">
        <title>Sequence and annotation of the 369-kb NY-2A and the 345-kb AR158 viruses that infect Chlorella NC64A.</title>
        <authorList>
            <person name="Fitzgerald L.A."/>
            <person name="Graves M.V."/>
            <person name="Li X."/>
            <person name="Feldblyum T."/>
            <person name="Nierman W.C."/>
            <person name="Van Etten J.L."/>
        </authorList>
    </citation>
    <scope>NUCLEOTIDE SEQUENCE [LARGE SCALE GENOMIC DNA]</scope>
    <source>
        <strain evidence="1 2">NY-2A</strain>
    </source>
</reference>
<name>A7IW84_PBCVN</name>
<evidence type="ECO:0000313" key="2">
    <source>
        <dbReference type="Proteomes" id="UP000202419"/>
    </source>
</evidence>
<organismHost>
    <name type="scientific">Chlorella</name>
    <dbReference type="NCBI Taxonomy" id="3071"/>
</organismHost>
<dbReference type="EMBL" id="DQ491002">
    <property type="protein sequence ID" value="ABT14608.1"/>
    <property type="molecule type" value="Genomic_DNA"/>
</dbReference>
<gene>
    <name evidence="1" type="primary">B209R</name>
    <name evidence="1" type="ORF">NY2A_B209R</name>
</gene>
<dbReference type="GeneID" id="5659173"/>